<accession>A0ABM1M6B0</accession>
<dbReference type="Proteomes" id="UP000695000">
    <property type="component" value="Unplaced"/>
</dbReference>
<dbReference type="RefSeq" id="XP_017770110.1">
    <property type="nucleotide sequence ID" value="XM_017914621.1"/>
</dbReference>
<name>A0ABM1M6B0_NICVS</name>
<feature type="signal peptide" evidence="1">
    <location>
        <begin position="1"/>
        <end position="18"/>
    </location>
</feature>
<feature type="chain" id="PRO_5045627105" evidence="1">
    <location>
        <begin position="19"/>
        <end position="199"/>
    </location>
</feature>
<keyword evidence="2" id="KW-1185">Reference proteome</keyword>
<organism evidence="2 3">
    <name type="scientific">Nicrophorus vespilloides</name>
    <name type="common">Boreal carrion beetle</name>
    <dbReference type="NCBI Taxonomy" id="110193"/>
    <lineage>
        <taxon>Eukaryota</taxon>
        <taxon>Metazoa</taxon>
        <taxon>Ecdysozoa</taxon>
        <taxon>Arthropoda</taxon>
        <taxon>Hexapoda</taxon>
        <taxon>Insecta</taxon>
        <taxon>Pterygota</taxon>
        <taxon>Neoptera</taxon>
        <taxon>Endopterygota</taxon>
        <taxon>Coleoptera</taxon>
        <taxon>Polyphaga</taxon>
        <taxon>Staphyliniformia</taxon>
        <taxon>Silphidae</taxon>
        <taxon>Nicrophorinae</taxon>
        <taxon>Nicrophorus</taxon>
    </lineage>
</organism>
<evidence type="ECO:0000313" key="3">
    <source>
        <dbReference type="RefSeq" id="XP_017770110.1"/>
    </source>
</evidence>
<keyword evidence="1" id="KW-0732">Signal</keyword>
<gene>
    <name evidence="3" type="primary">LOC108557908</name>
</gene>
<protein>
    <submittedName>
        <fullName evidence="3">Uncharacterized protein LOC108557908</fullName>
    </submittedName>
</protein>
<evidence type="ECO:0000256" key="1">
    <source>
        <dbReference type="SAM" id="SignalP"/>
    </source>
</evidence>
<sequence>MQLFYSFLAMVGFLSVGGSCMCECSDLYVSSKDGSSSEYCELNVQPVLPCGFPEVPKCQCPEGHGAAGSAFERRCRRGDDDEQPCTNADDLVEYAVRFVERFGESRSNWTADSCECSSKAMKPMRGPQESVVCVHPFVTYQTIPCGSSNPPICNCTGAFAEMEDSSMGCLDVVSGEVTRCGNQAALELYERQVKKAERR</sequence>
<evidence type="ECO:0000313" key="2">
    <source>
        <dbReference type="Proteomes" id="UP000695000"/>
    </source>
</evidence>
<reference evidence="3" key="1">
    <citation type="submission" date="2025-08" db="UniProtKB">
        <authorList>
            <consortium name="RefSeq"/>
        </authorList>
    </citation>
    <scope>IDENTIFICATION</scope>
    <source>
        <tissue evidence="3">Whole Larva</tissue>
    </source>
</reference>
<dbReference type="GeneID" id="108557908"/>
<proteinExistence type="predicted"/>